<dbReference type="Proteomes" id="UP000243374">
    <property type="component" value="Unassembled WGS sequence"/>
</dbReference>
<sequence length="73" mass="8624">MNVQQQTALHEFCQYWINRNKENENRNGSYEKSDTQKFWLTLIQNVFGMSSFNFNLEFEKSINIRRTGGGGRA</sequence>
<evidence type="ECO:0000313" key="2">
    <source>
        <dbReference type="Proteomes" id="UP000243374"/>
    </source>
</evidence>
<keyword evidence="2" id="KW-1185">Reference proteome</keyword>
<accession>A0A662ZC71</accession>
<proteinExistence type="predicted"/>
<evidence type="ECO:0000313" key="1">
    <source>
        <dbReference type="EMBL" id="SFK20664.1"/>
    </source>
</evidence>
<name>A0A662ZC71_9GAMM</name>
<reference evidence="1 2" key="1">
    <citation type="submission" date="2016-10" db="EMBL/GenBank/DDBJ databases">
        <authorList>
            <person name="Varghese N."/>
            <person name="Submissions S."/>
        </authorList>
    </citation>
    <scope>NUCLEOTIDE SEQUENCE [LARGE SCALE GENOMIC DNA]</scope>
    <source>
        <strain evidence="1 2">22B</strain>
    </source>
</reference>
<dbReference type="EMBL" id="FOSF01000037">
    <property type="protein sequence ID" value="SFK20664.1"/>
    <property type="molecule type" value="Genomic_DNA"/>
</dbReference>
<protein>
    <submittedName>
        <fullName evidence="1">Uncharacterized protein</fullName>
    </submittedName>
</protein>
<organism evidence="1 2">
    <name type="scientific">Succinivibrio dextrinosolvens</name>
    <dbReference type="NCBI Taxonomy" id="83771"/>
    <lineage>
        <taxon>Bacteria</taxon>
        <taxon>Pseudomonadati</taxon>
        <taxon>Pseudomonadota</taxon>
        <taxon>Gammaproteobacteria</taxon>
        <taxon>Aeromonadales</taxon>
        <taxon>Succinivibrionaceae</taxon>
        <taxon>Succinivibrio</taxon>
    </lineage>
</organism>
<dbReference type="AlphaFoldDB" id="A0A662ZC71"/>
<gene>
    <name evidence="1" type="ORF">SAMN04487865_103720</name>
</gene>